<protein>
    <recommendedName>
        <fullName evidence="3">Gliding motility lipoprotein GldB</fullName>
    </recommendedName>
</protein>
<dbReference type="RefSeq" id="WP_113615609.1">
    <property type="nucleotide sequence ID" value="NZ_QFFJ01000001.1"/>
</dbReference>
<dbReference type="EMBL" id="QFFJ01000001">
    <property type="protein sequence ID" value="RBL93013.1"/>
    <property type="molecule type" value="Genomic_DNA"/>
</dbReference>
<sequence>MRHYPTYSLLAGCLMVLLFHACKPGSKAPDVSHIPMDVSIQRFDSALFTLDTNNLQPGLTALHASYPVFMPIYISEIMNMGAYTDSSREIQQQVRLFLTNPDFRQLEKAVTAKFGNTTSLQTQLAQAFRYTKYYIPAFHPPKVVTFISGIANYGAITIDSILGIGLDMYMGADFPPYARIPDYPDYMIQRFAPEYITTNCMQVIQQQLYPAPRNGGGLLEQMIEAGKQQYFLSKVLPQTADSIRFGYTKDQLQWCHENEKMIWQFFVQNNLLYSTDWQQINHFMTDAPSTQGMPEGSPGKIGYFVGYAIVSKYMEKHTDVTLQQLMESKNLLEIFKESKYRP</sequence>
<proteinExistence type="predicted"/>
<reference evidence="1 2" key="1">
    <citation type="submission" date="2018-05" db="EMBL/GenBank/DDBJ databases">
        <title>Chitinophaga sp. K3CV102501T nov., isolated from isolated from a monsoon evergreen broad-leaved forest soil.</title>
        <authorList>
            <person name="Lv Y."/>
        </authorList>
    </citation>
    <scope>NUCLEOTIDE SEQUENCE [LARGE SCALE GENOMIC DNA]</scope>
    <source>
        <strain evidence="1 2">GDMCC 1.1325</strain>
    </source>
</reference>
<gene>
    <name evidence="1" type="ORF">DF182_10695</name>
</gene>
<dbReference type="Pfam" id="PF25594">
    <property type="entry name" value="GldB_lipo"/>
    <property type="match status" value="1"/>
</dbReference>
<dbReference type="InterPro" id="IPR019853">
    <property type="entry name" value="GldB-like"/>
</dbReference>
<dbReference type="AlphaFoldDB" id="A0A365Y362"/>
<evidence type="ECO:0000313" key="2">
    <source>
        <dbReference type="Proteomes" id="UP000253410"/>
    </source>
</evidence>
<evidence type="ECO:0008006" key="3">
    <source>
        <dbReference type="Google" id="ProtNLM"/>
    </source>
</evidence>
<name>A0A365Y362_9BACT</name>
<accession>A0A365Y362</accession>
<dbReference type="Proteomes" id="UP000253410">
    <property type="component" value="Unassembled WGS sequence"/>
</dbReference>
<organism evidence="1 2">
    <name type="scientific">Chitinophaga flava</name>
    <dbReference type="NCBI Taxonomy" id="2259036"/>
    <lineage>
        <taxon>Bacteria</taxon>
        <taxon>Pseudomonadati</taxon>
        <taxon>Bacteroidota</taxon>
        <taxon>Chitinophagia</taxon>
        <taxon>Chitinophagales</taxon>
        <taxon>Chitinophagaceae</taxon>
        <taxon>Chitinophaga</taxon>
    </lineage>
</organism>
<evidence type="ECO:0000313" key="1">
    <source>
        <dbReference type="EMBL" id="RBL93013.1"/>
    </source>
</evidence>
<keyword evidence="2" id="KW-1185">Reference proteome</keyword>
<comment type="caution">
    <text evidence="1">The sequence shown here is derived from an EMBL/GenBank/DDBJ whole genome shotgun (WGS) entry which is preliminary data.</text>
</comment>